<reference evidence="6" key="1">
    <citation type="submission" date="2015-11" db="EMBL/GenBank/DDBJ databases">
        <title>De novo transcriptome assembly of four potential Pierce s Disease insect vectors from Arizona vineyards.</title>
        <authorList>
            <person name="Tassone E.E."/>
        </authorList>
    </citation>
    <scope>NUCLEOTIDE SEQUENCE</scope>
</reference>
<dbReference type="GO" id="GO:0004445">
    <property type="term" value="F:inositol-polyphosphate 5-phosphatase activity"/>
    <property type="evidence" value="ECO:0007669"/>
    <property type="project" value="UniProtKB-EC"/>
</dbReference>
<evidence type="ECO:0000259" key="5">
    <source>
        <dbReference type="SMART" id="SM00128"/>
    </source>
</evidence>
<evidence type="ECO:0000256" key="1">
    <source>
        <dbReference type="ARBA" id="ARBA00012997"/>
    </source>
</evidence>
<feature type="region of interest" description="Disordered" evidence="4">
    <location>
        <begin position="663"/>
        <end position="696"/>
    </location>
</feature>
<dbReference type="InterPro" id="IPR000300">
    <property type="entry name" value="IPPc"/>
</dbReference>
<accession>A0A1B6H707</accession>
<dbReference type="SMART" id="SM00128">
    <property type="entry name" value="IPPc"/>
    <property type="match status" value="1"/>
</dbReference>
<dbReference type="EC" id="3.1.3.56" evidence="1"/>
<dbReference type="Gene3D" id="3.60.10.10">
    <property type="entry name" value="Endonuclease/exonuclease/phosphatase"/>
    <property type="match status" value="1"/>
</dbReference>
<evidence type="ECO:0000256" key="4">
    <source>
        <dbReference type="SAM" id="MobiDB-lite"/>
    </source>
</evidence>
<sequence length="696" mass="80082">MAETTQALFITANVGSIFEEPNVMLKLWTEEFLSTVSRLEPKFLALHCQEVGGKNYEQSMKHVEYFVRLLMTSEELRLFDRVRVFLDEDYSSAENFTALGNFYFIHESVPDVLIWDFKELNFVAVEGKDVHSGNIEDVPTKEKSKFPQDFFPECKWSRKGFLRTRWNLNGTVFDLVNIHLFHDASNFVAMETFPSVYSKTRQRALEYTLDRFHTDEYGSAPFFLFGDFNFRTDTQAVIKKLANGINPVEVNSAKNNEINKLLYRDKESQVILTLGKKEFSHCDHQNLFIENAGEWLREFDKELEYFSGQLFEFPIHFPPSYPYEEDTRVGHQYMQTRCPAWCDRVVLSETARMLVYKIDEEGSIEYGSIGENTCMGDHKPVFLRLSIVGEAGRVVCCEPVSLSLSLHAPPSLVELVPADQPSLVAKLLERRDSSNSITLRGSDNSIVDESSRNEIKDKREKLSFSRLSSEGNIGVEFIPSKTHVFKFREAHPVAETEEPKCYDRYVVKRVQSASFVEVPRVGMLRQGGCRCMSESQSWRARSVSISSRTNNWRSNSRVRLISDPNLQNSLLRLQSHHSSSDEDWFEEVSNDENVNESFELNKCHIEPTKPDNLIFQEISLEEPYEPIQSVEDISIGTVVVDLKSGLKCNNCCPIRCRKKHKLTKSQRNSRKSNVSRNKDSLENIPTEHHNNCCSIS</sequence>
<feature type="compositionally biased region" description="Basic and acidic residues" evidence="4">
    <location>
        <begin position="676"/>
        <end position="690"/>
    </location>
</feature>
<evidence type="ECO:0000256" key="3">
    <source>
        <dbReference type="ARBA" id="ARBA00023599"/>
    </source>
</evidence>
<dbReference type="InterPro" id="IPR036691">
    <property type="entry name" value="Endo/exonu/phosph_ase_sf"/>
</dbReference>
<dbReference type="Pfam" id="PF22669">
    <property type="entry name" value="Exo_endo_phos2"/>
    <property type="match status" value="1"/>
</dbReference>
<gene>
    <name evidence="6" type="ORF">g.16463</name>
</gene>
<evidence type="ECO:0000313" key="6">
    <source>
        <dbReference type="EMBL" id="JAS70468.1"/>
    </source>
</evidence>
<dbReference type="InterPro" id="IPR039737">
    <property type="entry name" value="INPP5A"/>
</dbReference>
<keyword evidence="2" id="KW-0378">Hydrolase</keyword>
<organism evidence="6">
    <name type="scientific">Homalodisca liturata</name>
    <dbReference type="NCBI Taxonomy" id="320908"/>
    <lineage>
        <taxon>Eukaryota</taxon>
        <taxon>Metazoa</taxon>
        <taxon>Ecdysozoa</taxon>
        <taxon>Arthropoda</taxon>
        <taxon>Hexapoda</taxon>
        <taxon>Insecta</taxon>
        <taxon>Pterygota</taxon>
        <taxon>Neoptera</taxon>
        <taxon>Paraneoptera</taxon>
        <taxon>Hemiptera</taxon>
        <taxon>Auchenorrhyncha</taxon>
        <taxon>Membracoidea</taxon>
        <taxon>Cicadellidae</taxon>
        <taxon>Cicadellinae</taxon>
        <taxon>Proconiini</taxon>
        <taxon>Homalodisca</taxon>
    </lineage>
</organism>
<evidence type="ECO:0000256" key="2">
    <source>
        <dbReference type="ARBA" id="ARBA00022801"/>
    </source>
</evidence>
<dbReference type="SUPFAM" id="SSF56219">
    <property type="entry name" value="DNase I-like"/>
    <property type="match status" value="1"/>
</dbReference>
<name>A0A1B6H707_9HEMI</name>
<dbReference type="AlphaFoldDB" id="A0A1B6H707"/>
<feature type="domain" description="Inositol polyphosphate-related phosphatase" evidence="5">
    <location>
        <begin position="3"/>
        <end position="393"/>
    </location>
</feature>
<dbReference type="PANTHER" id="PTHR12997:SF2">
    <property type="entry name" value="INOSITOL POLYPHOSPHATE-5-PHOSPHATASE A"/>
    <property type="match status" value="1"/>
</dbReference>
<dbReference type="EMBL" id="GECU01037238">
    <property type="protein sequence ID" value="JAS70468.1"/>
    <property type="molecule type" value="Transcribed_RNA"/>
</dbReference>
<dbReference type="GO" id="GO:0046856">
    <property type="term" value="P:phosphatidylinositol dephosphorylation"/>
    <property type="evidence" value="ECO:0007669"/>
    <property type="project" value="InterPro"/>
</dbReference>
<proteinExistence type="inferred from homology"/>
<comment type="similarity">
    <text evidence="3">Belongs to the inositol 1,4,5-trisphosphate 5-phosphatase type I family.</text>
</comment>
<dbReference type="PANTHER" id="PTHR12997">
    <property type="entry name" value="TYPE I INOSITOL-1,4,5-TRISPHOSPHATE 5-PHOSPHATASE"/>
    <property type="match status" value="1"/>
</dbReference>
<protein>
    <recommendedName>
        <fullName evidence="1">inositol-polyphosphate 5-phosphatase</fullName>
        <ecNumber evidence="1">3.1.3.56</ecNumber>
    </recommendedName>
</protein>